<dbReference type="PANTHER" id="PTHR24289:SF19">
    <property type="entry name" value="CYTOCHROME P450 FAMILY 17 POLYPEPTIDE 2"/>
    <property type="match status" value="1"/>
</dbReference>
<gene>
    <name evidence="10" type="ORF">DPX16_2029</name>
</gene>
<evidence type="ECO:0000313" key="10">
    <source>
        <dbReference type="EMBL" id="ROL01460.1"/>
    </source>
</evidence>
<dbReference type="PRINTS" id="PR00385">
    <property type="entry name" value="P450"/>
</dbReference>
<keyword evidence="3 7" id="KW-0479">Metal-binding</keyword>
<evidence type="ECO:0000256" key="8">
    <source>
        <dbReference type="RuleBase" id="RU000461"/>
    </source>
</evidence>
<dbReference type="GO" id="GO:0042446">
    <property type="term" value="P:hormone biosynthetic process"/>
    <property type="evidence" value="ECO:0007669"/>
    <property type="project" value="TreeGrafter"/>
</dbReference>
<name>A0A3N0Y2A1_ANAGA</name>
<evidence type="ECO:0000256" key="9">
    <source>
        <dbReference type="SAM" id="MobiDB-lite"/>
    </source>
</evidence>
<keyword evidence="11" id="KW-1185">Reference proteome</keyword>
<comment type="similarity">
    <text evidence="1 8">Belongs to the cytochrome P450 family.</text>
</comment>
<dbReference type="EMBL" id="RJVU01054669">
    <property type="protein sequence ID" value="ROL01460.1"/>
    <property type="molecule type" value="Genomic_DNA"/>
</dbReference>
<evidence type="ECO:0000256" key="4">
    <source>
        <dbReference type="ARBA" id="ARBA00023002"/>
    </source>
</evidence>
<dbReference type="OrthoDB" id="1470350at2759"/>
<dbReference type="InterPro" id="IPR001128">
    <property type="entry name" value="Cyt_P450"/>
</dbReference>
<dbReference type="AlphaFoldDB" id="A0A3N0Y2A1"/>
<dbReference type="Proteomes" id="UP000281406">
    <property type="component" value="Unassembled WGS sequence"/>
</dbReference>
<dbReference type="Pfam" id="PF00067">
    <property type="entry name" value="p450"/>
    <property type="match status" value="1"/>
</dbReference>
<accession>A0A3N0Y2A1</accession>
<keyword evidence="6 8" id="KW-0503">Monooxygenase</keyword>
<dbReference type="PANTHER" id="PTHR24289">
    <property type="entry name" value="STEROID 17-ALPHA-HYDROXYLASE/17,20 LYASE"/>
    <property type="match status" value="1"/>
</dbReference>
<comment type="cofactor">
    <cofactor evidence="7">
        <name>heme</name>
        <dbReference type="ChEBI" id="CHEBI:30413"/>
    </cofactor>
</comment>
<dbReference type="GO" id="GO:0016829">
    <property type="term" value="F:lyase activity"/>
    <property type="evidence" value="ECO:0007669"/>
    <property type="project" value="UniProtKB-KW"/>
</dbReference>
<evidence type="ECO:0000256" key="1">
    <source>
        <dbReference type="ARBA" id="ARBA00010617"/>
    </source>
</evidence>
<protein>
    <submittedName>
        <fullName evidence="10">Steroid 17-alpha-hydroxylase/17,20 lyase</fullName>
    </submittedName>
</protein>
<comment type="caution">
    <text evidence="10">The sequence shown here is derived from an EMBL/GenBank/DDBJ whole genome shotgun (WGS) entry which is preliminary data.</text>
</comment>
<keyword evidence="10" id="KW-0456">Lyase</keyword>
<feature type="region of interest" description="Disordered" evidence="9">
    <location>
        <begin position="104"/>
        <end position="141"/>
    </location>
</feature>
<dbReference type="SUPFAM" id="SSF48264">
    <property type="entry name" value="Cytochrome P450"/>
    <property type="match status" value="1"/>
</dbReference>
<proteinExistence type="inferred from homology"/>
<evidence type="ECO:0000256" key="3">
    <source>
        <dbReference type="ARBA" id="ARBA00022723"/>
    </source>
</evidence>
<dbReference type="InterPro" id="IPR017972">
    <property type="entry name" value="Cyt_P450_CS"/>
</dbReference>
<feature type="binding site" description="axial binding residue" evidence="7">
    <location>
        <position position="537"/>
    </location>
    <ligand>
        <name>heme</name>
        <dbReference type="ChEBI" id="CHEBI:30413"/>
    </ligand>
    <ligandPart>
        <name>Fe</name>
        <dbReference type="ChEBI" id="CHEBI:18248"/>
    </ligandPart>
</feature>
<dbReference type="InterPro" id="IPR002401">
    <property type="entry name" value="Cyt_P450_E_grp-I"/>
</dbReference>
<keyword evidence="5 7" id="KW-0408">Iron</keyword>
<dbReference type="GO" id="GO:0042448">
    <property type="term" value="P:progesterone metabolic process"/>
    <property type="evidence" value="ECO:0007669"/>
    <property type="project" value="TreeGrafter"/>
</dbReference>
<evidence type="ECO:0000256" key="5">
    <source>
        <dbReference type="ARBA" id="ARBA00023004"/>
    </source>
</evidence>
<keyword evidence="2 7" id="KW-0349">Heme</keyword>
<evidence type="ECO:0000313" key="11">
    <source>
        <dbReference type="Proteomes" id="UP000281406"/>
    </source>
</evidence>
<dbReference type="InterPro" id="IPR036396">
    <property type="entry name" value="Cyt_P450_sf"/>
</dbReference>
<dbReference type="PROSITE" id="PS00086">
    <property type="entry name" value="CYTOCHROME_P450"/>
    <property type="match status" value="1"/>
</dbReference>
<dbReference type="Gene3D" id="1.10.630.10">
    <property type="entry name" value="Cytochrome P450"/>
    <property type="match status" value="1"/>
</dbReference>
<evidence type="ECO:0000256" key="2">
    <source>
        <dbReference type="ARBA" id="ARBA00022617"/>
    </source>
</evidence>
<evidence type="ECO:0000256" key="6">
    <source>
        <dbReference type="ARBA" id="ARBA00023033"/>
    </source>
</evidence>
<dbReference type="GO" id="GO:0020037">
    <property type="term" value="F:heme binding"/>
    <property type="evidence" value="ECO:0007669"/>
    <property type="project" value="InterPro"/>
</dbReference>
<dbReference type="PRINTS" id="PR00463">
    <property type="entry name" value="EP450I"/>
</dbReference>
<reference evidence="10 11" key="1">
    <citation type="submission" date="2018-10" db="EMBL/GenBank/DDBJ databases">
        <title>Genome assembly for a Yunnan-Guizhou Plateau 3E fish, Anabarilius grahami (Regan), and its evolutionary and genetic applications.</title>
        <authorList>
            <person name="Jiang W."/>
        </authorList>
    </citation>
    <scope>NUCLEOTIDE SEQUENCE [LARGE SCALE GENOMIC DNA]</scope>
    <source>
        <strain evidence="10">AG-KIZ</strain>
        <tissue evidence="10">Muscle</tissue>
    </source>
</reference>
<keyword evidence="4 8" id="KW-0560">Oxidoreductase</keyword>
<organism evidence="10 11">
    <name type="scientific">Anabarilius grahami</name>
    <name type="common">Kanglang fish</name>
    <name type="synonym">Barilius grahami</name>
    <dbReference type="NCBI Taxonomy" id="495550"/>
    <lineage>
        <taxon>Eukaryota</taxon>
        <taxon>Metazoa</taxon>
        <taxon>Chordata</taxon>
        <taxon>Craniata</taxon>
        <taxon>Vertebrata</taxon>
        <taxon>Euteleostomi</taxon>
        <taxon>Actinopterygii</taxon>
        <taxon>Neopterygii</taxon>
        <taxon>Teleostei</taxon>
        <taxon>Ostariophysi</taxon>
        <taxon>Cypriniformes</taxon>
        <taxon>Xenocyprididae</taxon>
        <taxon>Xenocypridinae</taxon>
        <taxon>Xenocypridinae incertae sedis</taxon>
        <taxon>Anabarilius</taxon>
    </lineage>
</organism>
<dbReference type="GO" id="GO:0004508">
    <property type="term" value="F:steroid 17-alpha-monooxygenase activity"/>
    <property type="evidence" value="ECO:0007669"/>
    <property type="project" value="TreeGrafter"/>
</dbReference>
<dbReference type="GO" id="GO:0005506">
    <property type="term" value="F:iron ion binding"/>
    <property type="evidence" value="ECO:0007669"/>
    <property type="project" value="InterPro"/>
</dbReference>
<sequence>MPSKRSKYVLYYVCARSCRQYECALHKHCMYANDDANGKSVTLSSPHFIVCYVTLHFSRAANDPWTAAASATMLSNMSHKVALAPFDNSLQHPWRFHLLDGETQSAESSRRGRAPGQPVPGTGSCQTRGIPAKNKRPPPLELQKRGHELSWRCRVSQLRSGKPFVCRGQLRNTEPSCGAFQMSAMMKPEGVLTDPGSVPLFFCVLCKMERRDSSFTPPTQEHHTPVTTDLLTQGGKDIAFADYSPLWKNHRRLVHSSFTLFGEGSSKLQTIEAADSLCEELQSCRGQSSDLSPVLMRAVTNVICRLVFSSSYQPNDPELLKVMDYNDGIVQTIARGGLVDVFPWLRIFPNKDLKKLKECVCVRDQLLRKKLQEHKMTLTPGEPRDLLDALLIGQMKGSGGEDDITEDHVLMTAAEAFGAGVQDRVQAELDECLGRDRPPSLSDRSRLPFLDAVLCEVMRIRPVSPILIPHVAMQDTGLGGHMVPKGTRVLVNMWAIHHDPKHWDEPDRFRPERFLDSSGKRATPASFLPFGAGPRVCVGESLSRIELFLFVSRLLQRFDFSVPSGASLPDLQGRFGVVLQPQRYTVRVTPRR</sequence>
<evidence type="ECO:0000256" key="7">
    <source>
        <dbReference type="PIRSR" id="PIRSR602401-1"/>
    </source>
</evidence>